<organism evidence="7 8">
    <name type="scientific">Pelagibacterium lacus</name>
    <dbReference type="NCBI Taxonomy" id="2282655"/>
    <lineage>
        <taxon>Bacteria</taxon>
        <taxon>Pseudomonadati</taxon>
        <taxon>Pseudomonadota</taxon>
        <taxon>Alphaproteobacteria</taxon>
        <taxon>Hyphomicrobiales</taxon>
        <taxon>Devosiaceae</taxon>
        <taxon>Pelagibacterium</taxon>
    </lineage>
</organism>
<dbReference type="PANTHER" id="PTHR33529:SF2">
    <property type="entry name" value="LIPOPOLYSACCHARIDE EXPORT SYSTEM PERMEASE PROTEIN LPTG"/>
    <property type="match status" value="1"/>
</dbReference>
<evidence type="ECO:0000256" key="3">
    <source>
        <dbReference type="ARBA" id="ARBA00022692"/>
    </source>
</evidence>
<gene>
    <name evidence="7" type="ORF">DVH29_04865</name>
</gene>
<dbReference type="PANTHER" id="PTHR33529">
    <property type="entry name" value="SLR0882 PROTEIN-RELATED"/>
    <property type="match status" value="1"/>
</dbReference>
<evidence type="ECO:0000256" key="5">
    <source>
        <dbReference type="ARBA" id="ARBA00023136"/>
    </source>
</evidence>
<evidence type="ECO:0000256" key="6">
    <source>
        <dbReference type="SAM" id="Phobius"/>
    </source>
</evidence>
<name>A0A369W5N4_9HYPH</name>
<feature type="transmembrane region" description="Helical" evidence="6">
    <location>
        <begin position="275"/>
        <end position="294"/>
    </location>
</feature>
<reference evidence="8" key="1">
    <citation type="submission" date="2018-07" db="EMBL/GenBank/DDBJ databases">
        <authorList>
            <person name="Liu B.-T."/>
            <person name="Du Z."/>
        </authorList>
    </citation>
    <scope>NUCLEOTIDE SEQUENCE [LARGE SCALE GENOMIC DNA]</scope>
    <source>
        <strain evidence="8">XYN52</strain>
    </source>
</reference>
<proteinExistence type="predicted"/>
<dbReference type="OrthoDB" id="9798468at2"/>
<evidence type="ECO:0000313" key="8">
    <source>
        <dbReference type="Proteomes" id="UP000253759"/>
    </source>
</evidence>
<keyword evidence="2" id="KW-1003">Cell membrane</keyword>
<dbReference type="GO" id="GO:0015920">
    <property type="term" value="P:lipopolysaccharide transport"/>
    <property type="evidence" value="ECO:0007669"/>
    <property type="project" value="TreeGrafter"/>
</dbReference>
<comment type="subcellular location">
    <subcellularLocation>
        <location evidence="1">Cell membrane</location>
        <topology evidence="1">Multi-pass membrane protein</topology>
    </subcellularLocation>
</comment>
<protein>
    <submittedName>
        <fullName evidence="7">LptF/LptG family permease</fullName>
    </submittedName>
</protein>
<feature type="transmembrane region" description="Helical" evidence="6">
    <location>
        <begin position="12"/>
        <end position="33"/>
    </location>
</feature>
<feature type="transmembrane region" description="Helical" evidence="6">
    <location>
        <begin position="301"/>
        <end position="321"/>
    </location>
</feature>
<evidence type="ECO:0000256" key="4">
    <source>
        <dbReference type="ARBA" id="ARBA00022989"/>
    </source>
</evidence>
<dbReference type="GO" id="GO:0043190">
    <property type="term" value="C:ATP-binding cassette (ABC) transporter complex"/>
    <property type="evidence" value="ECO:0007669"/>
    <property type="project" value="TreeGrafter"/>
</dbReference>
<evidence type="ECO:0000256" key="1">
    <source>
        <dbReference type="ARBA" id="ARBA00004651"/>
    </source>
</evidence>
<dbReference type="RefSeq" id="WP_114645030.1">
    <property type="nucleotide sequence ID" value="NZ_QQNH01000004.1"/>
</dbReference>
<keyword evidence="3 6" id="KW-0812">Transmembrane</keyword>
<feature type="transmembrane region" description="Helical" evidence="6">
    <location>
        <begin position="53"/>
        <end position="79"/>
    </location>
</feature>
<comment type="caution">
    <text evidence="7">The sequence shown here is derived from an EMBL/GenBank/DDBJ whole genome shotgun (WGS) entry which is preliminary data.</text>
</comment>
<dbReference type="AlphaFoldDB" id="A0A369W5N4"/>
<keyword evidence="8" id="KW-1185">Reference proteome</keyword>
<keyword evidence="4 6" id="KW-1133">Transmembrane helix</keyword>
<accession>A0A369W5N4</accession>
<feature type="transmembrane region" description="Helical" evidence="6">
    <location>
        <begin position="333"/>
        <end position="352"/>
    </location>
</feature>
<keyword evidence="5 6" id="KW-0472">Membrane</keyword>
<evidence type="ECO:0000313" key="7">
    <source>
        <dbReference type="EMBL" id="RDE09868.1"/>
    </source>
</evidence>
<dbReference type="Proteomes" id="UP000253759">
    <property type="component" value="Unassembled WGS sequence"/>
</dbReference>
<dbReference type="Pfam" id="PF03739">
    <property type="entry name" value="LptF_LptG"/>
    <property type="match status" value="1"/>
</dbReference>
<sequence>MSRIGRLICIRLASRIGLVVGIFFGIILLVEFLDTGRFNQTAQLAGPWTATFLAFLSALRWSLLGLPVTVLIGAILGLIDLHSNREMVIASASGRSIWALLRLPILMILLAGVVTTTVVDSVAIRLYQGLDAAQIGWGRAYGVQNRETWFDQTGTDGNFKLFARNVYGQGTDLSDVTVLRYSPERINGTRIHAERAQLEAGQWRLTNGVLLDIDTPPRPFSELTIPTDARASELSLQLGTAEDMSWFTLRTALRNGIGDPFARAAAETRFQKLNAMPFVLVGSLLIAFAFTAGYRRAGHYGFTIVQGIALGLFIFLITEMADRAGSAGVLDPIAAAWGPALIAIVIGLTVILRREDGRV</sequence>
<dbReference type="InterPro" id="IPR005495">
    <property type="entry name" value="LptG/LptF_permease"/>
</dbReference>
<dbReference type="EMBL" id="QQNH01000004">
    <property type="protein sequence ID" value="RDE09868.1"/>
    <property type="molecule type" value="Genomic_DNA"/>
</dbReference>
<evidence type="ECO:0000256" key="2">
    <source>
        <dbReference type="ARBA" id="ARBA00022475"/>
    </source>
</evidence>
<feature type="transmembrane region" description="Helical" evidence="6">
    <location>
        <begin position="100"/>
        <end position="119"/>
    </location>
</feature>